<evidence type="ECO:0000313" key="5">
    <source>
        <dbReference type="Proteomes" id="UP000027581"/>
    </source>
</evidence>
<keyword evidence="5" id="KW-1185">Reference proteome</keyword>
<evidence type="ECO:0000313" key="4">
    <source>
        <dbReference type="EMBL" id="CDO62225.1"/>
    </source>
</evidence>
<dbReference type="Pfam" id="PF01556">
    <property type="entry name" value="DnaJ_C"/>
    <property type="match status" value="1"/>
</dbReference>
<dbReference type="Proteomes" id="UP000027581">
    <property type="component" value="Unassembled WGS sequence"/>
</dbReference>
<dbReference type="InterPro" id="IPR001623">
    <property type="entry name" value="DnaJ_domain"/>
</dbReference>
<dbReference type="FunFam" id="2.60.260.20:FF:000006">
    <property type="entry name" value="DnaJ subfamily B member 13"/>
    <property type="match status" value="1"/>
</dbReference>
<dbReference type="InterPro" id="IPR036869">
    <property type="entry name" value="J_dom_sf"/>
</dbReference>
<dbReference type="PROSITE" id="PS00636">
    <property type="entry name" value="DNAJ_1"/>
    <property type="match status" value="1"/>
</dbReference>
<keyword evidence="2" id="KW-1133">Transmembrane helix</keyword>
<dbReference type="CDD" id="cd10747">
    <property type="entry name" value="DnaJ_C"/>
    <property type="match status" value="1"/>
</dbReference>
<accession>A0A060RRZ8</accession>
<dbReference type="GO" id="GO:0051087">
    <property type="term" value="F:protein-folding chaperone binding"/>
    <property type="evidence" value="ECO:0007669"/>
    <property type="project" value="TreeGrafter"/>
</dbReference>
<dbReference type="EMBL" id="HG810762">
    <property type="protein sequence ID" value="CDO62225.1"/>
    <property type="molecule type" value="Genomic_DNA"/>
</dbReference>
<dbReference type="PANTHER" id="PTHR24078:SF553">
    <property type="entry name" value="DNAJ HOMOLOG SUBFAMILY B MEMBER 5"/>
    <property type="match status" value="1"/>
</dbReference>
<dbReference type="VEuPathDB" id="PlasmoDB:PRG01_0114100"/>
<dbReference type="InterPro" id="IPR018253">
    <property type="entry name" value="DnaJ_domain_CS"/>
</dbReference>
<dbReference type="InterPro" id="IPR002939">
    <property type="entry name" value="DnaJ_C"/>
</dbReference>
<keyword evidence="1" id="KW-0143">Chaperone</keyword>
<evidence type="ECO:0000259" key="3">
    <source>
        <dbReference type="PROSITE" id="PS50076"/>
    </source>
</evidence>
<protein>
    <submittedName>
        <fullName evidence="4">Heat shock protein 40, type II</fullName>
    </submittedName>
</protein>
<dbReference type="CDD" id="cd06257">
    <property type="entry name" value="DnaJ"/>
    <property type="match status" value="1"/>
</dbReference>
<name>A0A060RRZ8_PLARE</name>
<dbReference type="GO" id="GO:0051082">
    <property type="term" value="F:unfolded protein binding"/>
    <property type="evidence" value="ECO:0007669"/>
    <property type="project" value="InterPro"/>
</dbReference>
<feature type="transmembrane region" description="Helical" evidence="2">
    <location>
        <begin position="12"/>
        <end position="32"/>
    </location>
</feature>
<reference evidence="4" key="2">
    <citation type="submission" date="2014-05" db="EMBL/GenBank/DDBJ databases">
        <title>The genome sequences of chimpanzee malaria parasites reveal the path to human adaptation.</title>
        <authorList>
            <person name="Otto T.D."/>
            <person name="Rayner J.C."/>
            <person name="Boehme U."/>
            <person name="Pain A."/>
            <person name="Spottiswoode N."/>
            <person name="Sanders M."/>
            <person name="Quail M."/>
            <person name="Ollomo B."/>
            <person name="Renaud F."/>
            <person name="Thomas A.W."/>
            <person name="Prugnolle F."/>
            <person name="Conway D.J."/>
            <person name="Newbold C."/>
            <person name="Berriman M."/>
        </authorList>
    </citation>
    <scope>NUCLEOTIDE SEQUENCE [LARGE SCALE GENOMIC DNA]</scope>
    <source>
        <strain evidence="4">CDC</strain>
    </source>
</reference>
<dbReference type="SMART" id="SM00271">
    <property type="entry name" value="DnaJ"/>
    <property type="match status" value="1"/>
</dbReference>
<dbReference type="PRINTS" id="PR00625">
    <property type="entry name" value="JDOMAIN"/>
</dbReference>
<reference evidence="4" key="1">
    <citation type="submission" date="2014-01" db="EMBL/GenBank/DDBJ databases">
        <authorList>
            <person name="Aslett M."/>
        </authorList>
    </citation>
    <scope>NUCLEOTIDE SEQUENCE</scope>
    <source>
        <strain evidence="4">CDC</strain>
    </source>
</reference>
<keyword evidence="2" id="KW-0812">Transmembrane</keyword>
<keyword evidence="4" id="KW-0346">Stress response</keyword>
<gene>
    <name evidence="4" type="primary">HSP40</name>
    <name evidence="4" type="ORF">PRCDC_0111900</name>
</gene>
<keyword evidence="2" id="KW-0472">Membrane</keyword>
<organism evidence="4 5">
    <name type="scientific">Plasmodium reichenowi</name>
    <dbReference type="NCBI Taxonomy" id="5854"/>
    <lineage>
        <taxon>Eukaryota</taxon>
        <taxon>Sar</taxon>
        <taxon>Alveolata</taxon>
        <taxon>Apicomplexa</taxon>
        <taxon>Aconoidasida</taxon>
        <taxon>Haemosporida</taxon>
        <taxon>Plasmodiidae</taxon>
        <taxon>Plasmodium</taxon>
        <taxon>Plasmodium (Laverania)</taxon>
    </lineage>
</organism>
<evidence type="ECO:0000256" key="1">
    <source>
        <dbReference type="ARBA" id="ARBA00023186"/>
    </source>
</evidence>
<dbReference type="InterPro" id="IPR008971">
    <property type="entry name" value="HSP40/DnaJ_pept-bd"/>
</dbReference>
<dbReference type="GO" id="GO:0005829">
    <property type="term" value="C:cytosol"/>
    <property type="evidence" value="ECO:0007669"/>
    <property type="project" value="TreeGrafter"/>
</dbReference>
<evidence type="ECO:0000256" key="2">
    <source>
        <dbReference type="SAM" id="Phobius"/>
    </source>
</evidence>
<sequence length="408" mass="47543">MATLRKPNLPETLYISKFFMNAFFISLLIITVNCFNYADFVCKDKGVYNEKNYEPEQIGLIYKRCLAESSKNFFFNNDNVGIGKSSMDYYSILGVDKRCSEDDLRRAYLKLAMKWHPDKHVNKGSKVEAEEKFKNICEAYSVLSDNEKRAKYDLFGLDGLKQSGFNSSNFQGNISINPLEVFTKAYSFYNKYFSKSSGSGNNNIFTHIKNLYPLRNDVSEDESSYNNVEEYEVPLYVTLEDLYSGCTKKLKVTRKRYDGCYLYYEDYFINVDIKQGWNNGTKITFHGEGDQSSPDSYPGDLVLVLQTKKHSKFVRKSRDLYYRHIITLEQSLTGFDFVIKSLDNRDIYIQIDEVVKPDTKKVIKNEGMPYSRDPSIRGNLIVEFDIIYPNTIKKEQKKLIKEIFKENY</sequence>
<dbReference type="SUPFAM" id="SSF49493">
    <property type="entry name" value="HSP40/DnaJ peptide-binding domain"/>
    <property type="match status" value="2"/>
</dbReference>
<dbReference type="FunFam" id="2.60.260.20:FF:000015">
    <property type="entry name" value="Heat shock protein 40"/>
    <property type="match status" value="1"/>
</dbReference>
<dbReference type="SMR" id="A0A060RRZ8"/>
<dbReference type="Pfam" id="PF00226">
    <property type="entry name" value="DnaJ"/>
    <property type="match status" value="1"/>
</dbReference>
<dbReference type="VEuPathDB" id="PlasmoDB:PRCDC_0111900"/>
<dbReference type="GO" id="GO:0006457">
    <property type="term" value="P:protein folding"/>
    <property type="evidence" value="ECO:0007669"/>
    <property type="project" value="InterPro"/>
</dbReference>
<dbReference type="PROSITE" id="PS50076">
    <property type="entry name" value="DNAJ_2"/>
    <property type="match status" value="1"/>
</dbReference>
<dbReference type="AlphaFoldDB" id="A0A060RRZ8"/>
<dbReference type="Gene3D" id="1.10.287.110">
    <property type="entry name" value="DnaJ domain"/>
    <property type="match status" value="1"/>
</dbReference>
<dbReference type="Gene3D" id="2.60.260.20">
    <property type="entry name" value="Urease metallochaperone UreE, N-terminal domain"/>
    <property type="match status" value="2"/>
</dbReference>
<dbReference type="PhylomeDB" id="A0A060RRZ8"/>
<dbReference type="SUPFAM" id="SSF46565">
    <property type="entry name" value="Chaperone J-domain"/>
    <property type="match status" value="1"/>
</dbReference>
<dbReference type="InterPro" id="IPR051339">
    <property type="entry name" value="DnaJ_subfamily_B"/>
</dbReference>
<proteinExistence type="predicted"/>
<dbReference type="PANTHER" id="PTHR24078">
    <property type="entry name" value="DNAJ HOMOLOG SUBFAMILY C MEMBER"/>
    <property type="match status" value="1"/>
</dbReference>
<feature type="domain" description="J" evidence="3">
    <location>
        <begin position="88"/>
        <end position="156"/>
    </location>
</feature>